<evidence type="ECO:0000313" key="1">
    <source>
        <dbReference type="EMBL" id="KAH8996021.1"/>
    </source>
</evidence>
<dbReference type="Proteomes" id="UP001201163">
    <property type="component" value="Unassembled WGS sequence"/>
</dbReference>
<proteinExistence type="predicted"/>
<sequence length="155" mass="17364">MFGLEKAEVHWRDPAERKRSVEVVVLRVFLGILAQHQVCLGVREREGCDPTCVPNEPPLVVAKRMEQNSTEKMARRQNAEGTYRSCRTTTNRTRATCPPPPRISAPLDQLAAALNRVVRVMQEKYGGRVVGHLERAGVEDTVPSPCHSWQMPVPA</sequence>
<dbReference type="AlphaFoldDB" id="A0AAD4QD25"/>
<accession>A0AAD4QD25</accession>
<name>A0AAD4QD25_9AGAM</name>
<reference evidence="1" key="1">
    <citation type="submission" date="2022-01" db="EMBL/GenBank/DDBJ databases">
        <title>Comparative genomics reveals a dynamic genome evolution in the ectomycorrhizal milk-cap (Lactarius) mushrooms.</title>
        <authorList>
            <consortium name="DOE Joint Genome Institute"/>
            <person name="Lebreton A."/>
            <person name="Tang N."/>
            <person name="Kuo A."/>
            <person name="LaButti K."/>
            <person name="Drula E."/>
            <person name="Barry K."/>
            <person name="Clum A."/>
            <person name="Lipzen A."/>
            <person name="Mousain D."/>
            <person name="Ng V."/>
            <person name="Wang R."/>
            <person name="Wang X."/>
            <person name="Dai Y."/>
            <person name="Henrissat B."/>
            <person name="Grigoriev I.V."/>
            <person name="Guerin-Laguette A."/>
            <person name="Yu F."/>
            <person name="Martin F.M."/>
        </authorList>
    </citation>
    <scope>NUCLEOTIDE SEQUENCE</scope>
    <source>
        <strain evidence="1">QP</strain>
    </source>
</reference>
<keyword evidence="2" id="KW-1185">Reference proteome</keyword>
<organism evidence="1 2">
    <name type="scientific">Lactarius akahatsu</name>
    <dbReference type="NCBI Taxonomy" id="416441"/>
    <lineage>
        <taxon>Eukaryota</taxon>
        <taxon>Fungi</taxon>
        <taxon>Dikarya</taxon>
        <taxon>Basidiomycota</taxon>
        <taxon>Agaricomycotina</taxon>
        <taxon>Agaricomycetes</taxon>
        <taxon>Russulales</taxon>
        <taxon>Russulaceae</taxon>
        <taxon>Lactarius</taxon>
    </lineage>
</organism>
<comment type="caution">
    <text evidence="1">The sequence shown here is derived from an EMBL/GenBank/DDBJ whole genome shotgun (WGS) entry which is preliminary data.</text>
</comment>
<protein>
    <submittedName>
        <fullName evidence="1">Uncharacterized protein</fullName>
    </submittedName>
</protein>
<gene>
    <name evidence="1" type="ORF">EDB92DRAFT_1844693</name>
</gene>
<evidence type="ECO:0000313" key="2">
    <source>
        <dbReference type="Proteomes" id="UP001201163"/>
    </source>
</evidence>
<dbReference type="EMBL" id="JAKELL010000010">
    <property type="protein sequence ID" value="KAH8996021.1"/>
    <property type="molecule type" value="Genomic_DNA"/>
</dbReference>